<dbReference type="EMBL" id="QFFI01000003">
    <property type="protein sequence ID" value="PWG65150.1"/>
    <property type="molecule type" value="Genomic_DNA"/>
</dbReference>
<accession>A0A2U2N7P4</accession>
<dbReference type="PANTHER" id="PTHR22749:SF6">
    <property type="entry name" value="RIBOFLAVIN KINASE"/>
    <property type="match status" value="1"/>
</dbReference>
<dbReference type="FunFam" id="3.40.50.620:FF:000021">
    <property type="entry name" value="Riboflavin biosynthesis protein"/>
    <property type="match status" value="1"/>
</dbReference>
<dbReference type="PANTHER" id="PTHR22749">
    <property type="entry name" value="RIBOFLAVIN KINASE/FMN ADENYLYLTRANSFERASE"/>
    <property type="match status" value="1"/>
</dbReference>
<keyword evidence="5 15" id="KW-0288">FMN</keyword>
<comment type="catalytic activity">
    <reaction evidence="14 15">
        <text>FMN + ATP + H(+) = FAD + diphosphate</text>
        <dbReference type="Rhea" id="RHEA:17237"/>
        <dbReference type="ChEBI" id="CHEBI:15378"/>
        <dbReference type="ChEBI" id="CHEBI:30616"/>
        <dbReference type="ChEBI" id="CHEBI:33019"/>
        <dbReference type="ChEBI" id="CHEBI:57692"/>
        <dbReference type="ChEBI" id="CHEBI:58210"/>
        <dbReference type="EC" id="2.7.7.2"/>
    </reaction>
</comment>
<evidence type="ECO:0000256" key="2">
    <source>
        <dbReference type="ARBA" id="ARBA00004726"/>
    </source>
</evidence>
<evidence type="ECO:0000256" key="9">
    <source>
        <dbReference type="ARBA" id="ARBA00022777"/>
    </source>
</evidence>
<keyword evidence="4 15" id="KW-0285">Flavoprotein</keyword>
<evidence type="ECO:0000256" key="8">
    <source>
        <dbReference type="ARBA" id="ARBA00022741"/>
    </source>
</evidence>
<dbReference type="InterPro" id="IPR014729">
    <property type="entry name" value="Rossmann-like_a/b/a_fold"/>
</dbReference>
<keyword evidence="10 15" id="KW-0274">FAD</keyword>
<dbReference type="SMART" id="SM00904">
    <property type="entry name" value="Flavokinase"/>
    <property type="match status" value="1"/>
</dbReference>
<keyword evidence="8 15" id="KW-0547">Nucleotide-binding</keyword>
<dbReference type="CDD" id="cd02064">
    <property type="entry name" value="FAD_synthetase_N"/>
    <property type="match status" value="1"/>
</dbReference>
<comment type="caution">
    <text evidence="17">The sequence shown here is derived from an EMBL/GenBank/DDBJ whole genome shotgun (WGS) entry which is preliminary data.</text>
</comment>
<reference evidence="17 18" key="1">
    <citation type="submission" date="2018-05" db="EMBL/GenBank/DDBJ databases">
        <title>Spiribacter halobius sp. nov., a moderately halophilic bacterium isolated from marine solar saltern.</title>
        <authorList>
            <person name="Zheng W.-S."/>
            <person name="Lu D.-C."/>
            <person name="Du Z.-J."/>
        </authorList>
    </citation>
    <scope>NUCLEOTIDE SEQUENCE [LARGE SCALE GENOMIC DNA]</scope>
    <source>
        <strain evidence="17 18">E85</strain>
    </source>
</reference>
<feature type="domain" description="Riboflavin kinase" evidence="16">
    <location>
        <begin position="183"/>
        <end position="306"/>
    </location>
</feature>
<proteinExistence type="inferred from homology"/>
<name>A0A2U2N7P4_9GAMM</name>
<dbReference type="NCBIfam" id="NF004160">
    <property type="entry name" value="PRK05627.1-3"/>
    <property type="match status" value="1"/>
</dbReference>
<keyword evidence="18" id="KW-1185">Reference proteome</keyword>
<dbReference type="RefSeq" id="WP_109675895.1">
    <property type="nucleotide sequence ID" value="NZ_CP086615.1"/>
</dbReference>
<dbReference type="UniPathway" id="UPA00277">
    <property type="reaction ID" value="UER00407"/>
</dbReference>
<keyword evidence="9 15" id="KW-0418">Kinase</keyword>
<dbReference type="GO" id="GO:0009398">
    <property type="term" value="P:FMN biosynthetic process"/>
    <property type="evidence" value="ECO:0007669"/>
    <property type="project" value="UniProtKB-UniRule"/>
</dbReference>
<comment type="similarity">
    <text evidence="15">Belongs to the ribF family.</text>
</comment>
<dbReference type="NCBIfam" id="NF004163">
    <property type="entry name" value="PRK05627.1-6"/>
    <property type="match status" value="1"/>
</dbReference>
<keyword evidence="6 15" id="KW-0808">Transferase</keyword>
<dbReference type="SUPFAM" id="SSF82114">
    <property type="entry name" value="Riboflavin kinase-like"/>
    <property type="match status" value="1"/>
</dbReference>
<sequence>MEFVRGSHNLRPRHRPCVATIGNFDGVHRGHQAVLSALGEAAARHRLPATVITFEPHPREFFAPERAPGRLTRLRDKLRLLARAGAERVLCLRFDQRLAAQPAEAFIRELLVEALGVRYLMVGDDFRFGRGRQGDFNLLAQAAGELGYELERMPTVRDEGGRVSSTRVREALAAGDLGTAASLLGRRYQVSGRVARGEALGRELGWPTANLRFGGRPPPMRGIYTVAVHGLGAPRPGVASLGVRPTVNGRETLLETHLFDFSGDLYGRHLVVEFLAHQREELRFDDLEALRTQIARDAEQARDWFRCHGLPEDNDRRMTP</sequence>
<evidence type="ECO:0000256" key="4">
    <source>
        <dbReference type="ARBA" id="ARBA00022630"/>
    </source>
</evidence>
<dbReference type="InterPro" id="IPR023468">
    <property type="entry name" value="Riboflavin_kinase"/>
</dbReference>
<evidence type="ECO:0000256" key="3">
    <source>
        <dbReference type="ARBA" id="ARBA00005201"/>
    </source>
</evidence>
<dbReference type="InterPro" id="IPR023465">
    <property type="entry name" value="Riboflavin_kinase_dom_sf"/>
</dbReference>
<evidence type="ECO:0000259" key="16">
    <source>
        <dbReference type="SMART" id="SM00904"/>
    </source>
</evidence>
<dbReference type="AlphaFoldDB" id="A0A2U2N7P4"/>
<dbReference type="NCBIfam" id="TIGR00083">
    <property type="entry name" value="ribF"/>
    <property type="match status" value="1"/>
</dbReference>
<evidence type="ECO:0000256" key="10">
    <source>
        <dbReference type="ARBA" id="ARBA00022827"/>
    </source>
</evidence>
<dbReference type="Gene3D" id="2.40.30.30">
    <property type="entry name" value="Riboflavin kinase-like"/>
    <property type="match status" value="1"/>
</dbReference>
<organism evidence="17 18">
    <name type="scientific">Sediminicurvatus halobius</name>
    <dbReference type="NCBI Taxonomy" id="2182432"/>
    <lineage>
        <taxon>Bacteria</taxon>
        <taxon>Pseudomonadati</taxon>
        <taxon>Pseudomonadota</taxon>
        <taxon>Gammaproteobacteria</taxon>
        <taxon>Chromatiales</taxon>
        <taxon>Ectothiorhodospiraceae</taxon>
        <taxon>Sediminicurvatus</taxon>
    </lineage>
</organism>
<keyword evidence="11 15" id="KW-0067">ATP-binding</keyword>
<evidence type="ECO:0000256" key="11">
    <source>
        <dbReference type="ARBA" id="ARBA00022840"/>
    </source>
</evidence>
<gene>
    <name evidence="17" type="ORF">DEM34_02410</name>
</gene>
<protein>
    <recommendedName>
        <fullName evidence="15">Riboflavin biosynthesis protein</fullName>
    </recommendedName>
    <domain>
        <recommendedName>
            <fullName evidence="15">Riboflavin kinase</fullName>
            <ecNumber evidence="15">2.7.1.26</ecNumber>
        </recommendedName>
        <alternativeName>
            <fullName evidence="15">Flavokinase</fullName>
        </alternativeName>
    </domain>
    <domain>
        <recommendedName>
            <fullName evidence="15">FMN adenylyltransferase</fullName>
            <ecNumber evidence="15">2.7.7.2</ecNumber>
        </recommendedName>
        <alternativeName>
            <fullName evidence="15">FAD pyrophosphorylase</fullName>
        </alternativeName>
        <alternativeName>
            <fullName evidence="15">FAD synthase</fullName>
        </alternativeName>
    </domain>
</protein>
<dbReference type="InterPro" id="IPR015865">
    <property type="entry name" value="Riboflavin_kinase_bac/euk"/>
</dbReference>
<comment type="catalytic activity">
    <reaction evidence="13 15">
        <text>riboflavin + ATP = FMN + ADP + H(+)</text>
        <dbReference type="Rhea" id="RHEA:14357"/>
        <dbReference type="ChEBI" id="CHEBI:15378"/>
        <dbReference type="ChEBI" id="CHEBI:30616"/>
        <dbReference type="ChEBI" id="CHEBI:57986"/>
        <dbReference type="ChEBI" id="CHEBI:58210"/>
        <dbReference type="ChEBI" id="CHEBI:456216"/>
        <dbReference type="EC" id="2.7.1.26"/>
    </reaction>
</comment>
<dbReference type="GO" id="GO:0003919">
    <property type="term" value="F:FMN adenylyltransferase activity"/>
    <property type="evidence" value="ECO:0007669"/>
    <property type="project" value="UniProtKB-UniRule"/>
</dbReference>
<dbReference type="InterPro" id="IPR002606">
    <property type="entry name" value="Riboflavin_kinase_bac"/>
</dbReference>
<evidence type="ECO:0000313" key="18">
    <source>
        <dbReference type="Proteomes" id="UP000245474"/>
    </source>
</evidence>
<dbReference type="EC" id="2.7.7.2" evidence="15"/>
<evidence type="ECO:0000313" key="17">
    <source>
        <dbReference type="EMBL" id="PWG65150.1"/>
    </source>
</evidence>
<keyword evidence="7 15" id="KW-0548">Nucleotidyltransferase</keyword>
<dbReference type="Pfam" id="PF01687">
    <property type="entry name" value="Flavokinase"/>
    <property type="match status" value="1"/>
</dbReference>
<dbReference type="GO" id="GO:0006747">
    <property type="term" value="P:FAD biosynthetic process"/>
    <property type="evidence" value="ECO:0007669"/>
    <property type="project" value="UniProtKB-UniRule"/>
</dbReference>
<dbReference type="GO" id="GO:0005524">
    <property type="term" value="F:ATP binding"/>
    <property type="evidence" value="ECO:0007669"/>
    <property type="project" value="UniProtKB-UniRule"/>
</dbReference>
<dbReference type="GO" id="GO:0008531">
    <property type="term" value="F:riboflavin kinase activity"/>
    <property type="evidence" value="ECO:0007669"/>
    <property type="project" value="UniProtKB-UniRule"/>
</dbReference>
<evidence type="ECO:0000256" key="1">
    <source>
        <dbReference type="ARBA" id="ARBA00002121"/>
    </source>
</evidence>
<dbReference type="UniPathway" id="UPA00276">
    <property type="reaction ID" value="UER00406"/>
</dbReference>
<dbReference type="SUPFAM" id="SSF52374">
    <property type="entry name" value="Nucleotidylyl transferase"/>
    <property type="match status" value="1"/>
</dbReference>
<comment type="function">
    <text evidence="1">Catalyzes the phosphorylation of riboflavin to FMN followed by the adenylation of FMN to FAD.</text>
</comment>
<dbReference type="GO" id="GO:0009231">
    <property type="term" value="P:riboflavin biosynthetic process"/>
    <property type="evidence" value="ECO:0007669"/>
    <property type="project" value="InterPro"/>
</dbReference>
<evidence type="ECO:0000256" key="6">
    <source>
        <dbReference type="ARBA" id="ARBA00022679"/>
    </source>
</evidence>
<dbReference type="Proteomes" id="UP000245474">
    <property type="component" value="Unassembled WGS sequence"/>
</dbReference>
<dbReference type="InterPro" id="IPR015864">
    <property type="entry name" value="FAD_synthase"/>
</dbReference>
<evidence type="ECO:0000256" key="5">
    <source>
        <dbReference type="ARBA" id="ARBA00022643"/>
    </source>
</evidence>
<dbReference type="PIRSF" id="PIRSF004491">
    <property type="entry name" value="FAD_Synth"/>
    <property type="match status" value="1"/>
</dbReference>
<evidence type="ECO:0000256" key="15">
    <source>
        <dbReference type="PIRNR" id="PIRNR004491"/>
    </source>
</evidence>
<comment type="pathway">
    <text evidence="3 15">Cofactor biosynthesis; FMN biosynthesis; FMN from riboflavin (ATP route): step 1/1.</text>
</comment>
<evidence type="ECO:0000256" key="13">
    <source>
        <dbReference type="ARBA" id="ARBA00047880"/>
    </source>
</evidence>
<evidence type="ECO:0000256" key="7">
    <source>
        <dbReference type="ARBA" id="ARBA00022695"/>
    </source>
</evidence>
<comment type="pathway">
    <text evidence="2 15">Cofactor biosynthesis; FAD biosynthesis; FAD from FMN: step 1/1.</text>
</comment>
<dbReference type="EC" id="2.7.1.26" evidence="15"/>
<evidence type="ECO:0000256" key="12">
    <source>
        <dbReference type="ARBA" id="ARBA00023268"/>
    </source>
</evidence>
<dbReference type="NCBIfam" id="NF004159">
    <property type="entry name" value="PRK05627.1-2"/>
    <property type="match status" value="1"/>
</dbReference>
<evidence type="ECO:0000256" key="14">
    <source>
        <dbReference type="ARBA" id="ARBA00049494"/>
    </source>
</evidence>
<keyword evidence="12" id="KW-0511">Multifunctional enzyme</keyword>
<dbReference type="Pfam" id="PF06574">
    <property type="entry name" value="FAD_syn"/>
    <property type="match status" value="1"/>
</dbReference>
<dbReference type="OrthoDB" id="9803667at2"/>
<dbReference type="Gene3D" id="3.40.50.620">
    <property type="entry name" value="HUPs"/>
    <property type="match status" value="1"/>
</dbReference>